<keyword evidence="5" id="KW-1185">Reference proteome</keyword>
<evidence type="ECO:0000256" key="2">
    <source>
        <dbReference type="SAM" id="Phobius"/>
    </source>
</evidence>
<dbReference type="PANTHER" id="PTHR46558">
    <property type="entry name" value="TRACRIPTIONAL REGULATORY PROTEIN-RELATED-RELATED"/>
    <property type="match status" value="1"/>
</dbReference>
<dbReference type="AlphaFoldDB" id="A0A3Q8CDW5"/>
<organism evidence="4 5">
    <name type="scientific">Liquorilactobacillus nagelii</name>
    <dbReference type="NCBI Taxonomy" id="82688"/>
    <lineage>
        <taxon>Bacteria</taxon>
        <taxon>Bacillati</taxon>
        <taxon>Bacillota</taxon>
        <taxon>Bacilli</taxon>
        <taxon>Lactobacillales</taxon>
        <taxon>Lactobacillaceae</taxon>
        <taxon>Liquorilactobacillus</taxon>
    </lineage>
</organism>
<dbReference type="PANTHER" id="PTHR46558:SF15">
    <property type="entry name" value="HELIX-TURN-HELIX DOMAIN PROTEIN"/>
    <property type="match status" value="1"/>
</dbReference>
<dbReference type="InterPro" id="IPR001387">
    <property type="entry name" value="Cro/C1-type_HTH"/>
</dbReference>
<protein>
    <recommendedName>
        <fullName evidence="3">HTH cro/C1-type domain-containing protein</fullName>
    </recommendedName>
</protein>
<evidence type="ECO:0000259" key="3">
    <source>
        <dbReference type="PROSITE" id="PS50943"/>
    </source>
</evidence>
<evidence type="ECO:0000313" key="5">
    <source>
        <dbReference type="Proteomes" id="UP000324497"/>
    </source>
</evidence>
<feature type="domain" description="HTH cro/C1-type" evidence="3">
    <location>
        <begin position="7"/>
        <end position="61"/>
    </location>
</feature>
<feature type="transmembrane region" description="Helical" evidence="2">
    <location>
        <begin position="84"/>
        <end position="101"/>
    </location>
</feature>
<dbReference type="EMBL" id="CP018180">
    <property type="protein sequence ID" value="AUJ33102.1"/>
    <property type="molecule type" value="Genomic_DNA"/>
</dbReference>
<keyword evidence="1" id="KW-0238">DNA-binding</keyword>
<keyword evidence="2" id="KW-1133">Transmembrane helix</keyword>
<dbReference type="Proteomes" id="UP000324497">
    <property type="component" value="Chromosome"/>
</dbReference>
<dbReference type="InterPro" id="IPR010982">
    <property type="entry name" value="Lambda_DNA-bd_dom_sf"/>
</dbReference>
<feature type="transmembrane region" description="Helical" evidence="2">
    <location>
        <begin position="107"/>
        <end position="128"/>
    </location>
</feature>
<dbReference type="Gene3D" id="1.10.260.40">
    <property type="entry name" value="lambda repressor-like DNA-binding domains"/>
    <property type="match status" value="1"/>
</dbReference>
<dbReference type="PROSITE" id="PS50943">
    <property type="entry name" value="HTH_CROC1"/>
    <property type="match status" value="1"/>
</dbReference>
<dbReference type="KEGG" id="lng:BSQ50_11425"/>
<keyword evidence="2" id="KW-0472">Membrane</keyword>
<sequence>MQIGKQIQKQRERLNMTQDQLANKLYVSRQTVSNWENDRHYPDIENLLLLSVLFDTSLDQLVKGDVPNMKKKVFTKESNRDAKLMIACWIIGIVTIGPSLWLPSPWFYIIVITPFVLGFIPAIHLEYLKHKVDVRTYKEIIAYEDNKDIEKIRTHRNWVRDQLHQWGLAIGIGVIILVITVIVAIPFMFLYKYLH</sequence>
<feature type="transmembrane region" description="Helical" evidence="2">
    <location>
        <begin position="166"/>
        <end position="191"/>
    </location>
</feature>
<evidence type="ECO:0000313" key="4">
    <source>
        <dbReference type="EMBL" id="AUJ33102.1"/>
    </source>
</evidence>
<dbReference type="CDD" id="cd00093">
    <property type="entry name" value="HTH_XRE"/>
    <property type="match status" value="1"/>
</dbReference>
<dbReference type="RefSeq" id="WP_148127290.1">
    <property type="nucleotide sequence ID" value="NZ_CP018180.1"/>
</dbReference>
<dbReference type="GO" id="GO:0003677">
    <property type="term" value="F:DNA binding"/>
    <property type="evidence" value="ECO:0007669"/>
    <property type="project" value="UniProtKB-KW"/>
</dbReference>
<dbReference type="SUPFAM" id="SSF47413">
    <property type="entry name" value="lambda repressor-like DNA-binding domains"/>
    <property type="match status" value="1"/>
</dbReference>
<name>A0A3Q8CDW5_9LACO</name>
<keyword evidence="2" id="KW-0812">Transmembrane</keyword>
<evidence type="ECO:0000256" key="1">
    <source>
        <dbReference type="ARBA" id="ARBA00023125"/>
    </source>
</evidence>
<dbReference type="Pfam" id="PF01381">
    <property type="entry name" value="HTH_3"/>
    <property type="match status" value="1"/>
</dbReference>
<gene>
    <name evidence="4" type="ORF">BSQ50_11425</name>
</gene>
<accession>A0A3Q8CDW5</accession>
<reference evidence="4 5" key="1">
    <citation type="submission" date="2016-11" db="EMBL/GenBank/DDBJ databases">
        <title>Interaction between Lactobacillus species and yeast in water kefir.</title>
        <authorList>
            <person name="Behr J."/>
            <person name="Xu D."/>
            <person name="Vogel R.F."/>
        </authorList>
    </citation>
    <scope>NUCLEOTIDE SEQUENCE [LARGE SCALE GENOMIC DNA]</scope>
    <source>
        <strain evidence="4 5">TMW 1.1827</strain>
    </source>
</reference>
<dbReference type="SMART" id="SM00530">
    <property type="entry name" value="HTH_XRE"/>
    <property type="match status" value="1"/>
</dbReference>
<proteinExistence type="predicted"/>